<keyword evidence="3 5" id="KW-0717">Septation</keyword>
<organism evidence="6 7">
    <name type="scientific">Oceanisphaera psychrotolerans</name>
    <dbReference type="NCBI Taxonomy" id="1414654"/>
    <lineage>
        <taxon>Bacteria</taxon>
        <taxon>Pseudomonadati</taxon>
        <taxon>Pseudomonadota</taxon>
        <taxon>Gammaproteobacteria</taxon>
        <taxon>Aeromonadales</taxon>
        <taxon>Aeromonadaceae</taxon>
        <taxon>Oceanisphaera</taxon>
    </lineage>
</organism>
<keyword evidence="2 5" id="KW-0132">Cell division</keyword>
<keyword evidence="4 5" id="KW-0131">Cell cycle</keyword>
<evidence type="ECO:0000313" key="6">
    <source>
        <dbReference type="EMBL" id="OIN08829.1"/>
    </source>
</evidence>
<sequence length="244" mass="27735">MSSLVYEFPLNEKCRNYLRLSELLLQIQHCRSLTASGQATALFKALLDIMELLERCDVRTDLAKDLELQKNKLAAWAQAPGIDAAALAQLEQQLGQLGQQLPRAARLGQQLREDKLLSAVRSRFAIPGGLCAFDVPQLHYWLNQARENQQRDIDGWQAQLQLLQQGLDLLLTLWREVGQFRPQQAINGFFQDNAELTEMIRLQLPTDVPAYPVVSGNKYRYTIRFMPIGNTDIGNIDFELANIK</sequence>
<dbReference type="AlphaFoldDB" id="A0A1J4QFR7"/>
<evidence type="ECO:0000256" key="2">
    <source>
        <dbReference type="ARBA" id="ARBA00022618"/>
    </source>
</evidence>
<dbReference type="PANTHER" id="PTHR39455">
    <property type="entry name" value="CELL DIVISION PROTEIN ZAPD"/>
    <property type="match status" value="1"/>
</dbReference>
<dbReference type="Gene3D" id="2.60.440.10">
    <property type="entry name" value="YacF-like domains"/>
    <property type="match status" value="1"/>
</dbReference>
<dbReference type="Proteomes" id="UP000243073">
    <property type="component" value="Unassembled WGS sequence"/>
</dbReference>
<comment type="subunit">
    <text evidence="5">Interacts with FtsZ.</text>
</comment>
<dbReference type="HAMAP" id="MF_01092">
    <property type="entry name" value="ZapD"/>
    <property type="match status" value="1"/>
</dbReference>
<evidence type="ECO:0000256" key="1">
    <source>
        <dbReference type="ARBA" id="ARBA00022490"/>
    </source>
</evidence>
<accession>A0A1J4QFR7</accession>
<protein>
    <recommendedName>
        <fullName evidence="5">Cell division protein ZapD</fullName>
    </recommendedName>
    <alternativeName>
        <fullName evidence="5">Z ring-associated protein D</fullName>
    </alternativeName>
</protein>
<name>A0A1J4QFR7_9GAMM</name>
<dbReference type="GO" id="GO:0005737">
    <property type="term" value="C:cytoplasm"/>
    <property type="evidence" value="ECO:0007669"/>
    <property type="project" value="UniProtKB-SubCell"/>
</dbReference>
<dbReference type="PANTHER" id="PTHR39455:SF1">
    <property type="entry name" value="CELL DIVISION PROTEIN ZAPD"/>
    <property type="match status" value="1"/>
</dbReference>
<dbReference type="GO" id="GO:0032153">
    <property type="term" value="C:cell division site"/>
    <property type="evidence" value="ECO:0007669"/>
    <property type="project" value="TreeGrafter"/>
</dbReference>
<dbReference type="SUPFAM" id="SSF160950">
    <property type="entry name" value="YacF-like"/>
    <property type="match status" value="1"/>
</dbReference>
<dbReference type="Gene3D" id="1.10.3900.10">
    <property type="entry name" value="YacF-like"/>
    <property type="match status" value="1"/>
</dbReference>
<dbReference type="RefSeq" id="WP_071472988.1">
    <property type="nucleotide sequence ID" value="NZ_MDKE01000025.1"/>
</dbReference>
<dbReference type="InterPro" id="IPR009777">
    <property type="entry name" value="ZapD"/>
</dbReference>
<keyword evidence="7" id="KW-1185">Reference proteome</keyword>
<comment type="caution">
    <text evidence="6">The sequence shown here is derived from an EMBL/GenBank/DDBJ whole genome shotgun (WGS) entry which is preliminary data.</text>
</comment>
<gene>
    <name evidence="5" type="primary">zapD</name>
    <name evidence="6" type="ORF">BFR47_15040</name>
</gene>
<dbReference type="OrthoDB" id="5294622at2"/>
<comment type="similarity">
    <text evidence="5">Belongs to the ZapD family.</text>
</comment>
<evidence type="ECO:0000256" key="4">
    <source>
        <dbReference type="ARBA" id="ARBA00023306"/>
    </source>
</evidence>
<evidence type="ECO:0000256" key="5">
    <source>
        <dbReference type="HAMAP-Rule" id="MF_01092"/>
    </source>
</evidence>
<proteinExistence type="inferred from homology"/>
<dbReference type="STRING" id="1414654.BFR47_15040"/>
<dbReference type="EMBL" id="MDKE01000025">
    <property type="protein sequence ID" value="OIN08829.1"/>
    <property type="molecule type" value="Genomic_DNA"/>
</dbReference>
<dbReference type="Pfam" id="PF07072">
    <property type="entry name" value="ZapD"/>
    <property type="match status" value="1"/>
</dbReference>
<dbReference type="InterPro" id="IPR036268">
    <property type="entry name" value="ZapD_sf"/>
</dbReference>
<dbReference type="NCBIfam" id="NF003655">
    <property type="entry name" value="PRK05287.1-3"/>
    <property type="match status" value="1"/>
</dbReference>
<keyword evidence="1 5" id="KW-0963">Cytoplasm</keyword>
<evidence type="ECO:0000256" key="3">
    <source>
        <dbReference type="ARBA" id="ARBA00023210"/>
    </source>
</evidence>
<comment type="subcellular location">
    <subcellularLocation>
        <location evidence="5">Cytoplasm</location>
    </subcellularLocation>
    <text evidence="5">Localizes to mid-cell in an FtsZ-dependent manner.</text>
</comment>
<dbReference type="GO" id="GO:0000917">
    <property type="term" value="P:division septum assembly"/>
    <property type="evidence" value="ECO:0007669"/>
    <property type="project" value="UniProtKB-KW"/>
</dbReference>
<reference evidence="6 7" key="1">
    <citation type="submission" date="2016-07" db="EMBL/GenBank/DDBJ databases">
        <title>Draft Genome Sequence of Oceanisphaera psychrotolerans, isolated from coastal sediment samples.</title>
        <authorList>
            <person name="Zhuo S."/>
            <person name="Ruan Z."/>
        </authorList>
    </citation>
    <scope>NUCLEOTIDE SEQUENCE [LARGE SCALE GENOMIC DNA]</scope>
    <source>
        <strain evidence="6 7">LAM-WHM-ZC</strain>
    </source>
</reference>
<dbReference type="InterPro" id="IPR027462">
    <property type="entry name" value="ZapD_C"/>
</dbReference>
<dbReference type="GO" id="GO:0043093">
    <property type="term" value="P:FtsZ-dependent cytokinesis"/>
    <property type="evidence" value="ECO:0007669"/>
    <property type="project" value="UniProtKB-UniRule"/>
</dbReference>
<evidence type="ECO:0000313" key="7">
    <source>
        <dbReference type="Proteomes" id="UP000243073"/>
    </source>
</evidence>
<comment type="function">
    <text evidence="5">Cell division factor that enhances FtsZ-ring assembly. Directly interacts with FtsZ and promotes bundling of FtsZ protofilaments, with a reduction in FtsZ GTPase activity.</text>
</comment>